<comment type="caution">
    <text evidence="1">The sequence shown here is derived from an EMBL/GenBank/DDBJ whole genome shotgun (WGS) entry which is preliminary data.</text>
</comment>
<dbReference type="Proteomes" id="UP001516023">
    <property type="component" value="Unassembled WGS sequence"/>
</dbReference>
<gene>
    <name evidence="1" type="ORF">HJC23_013720</name>
</gene>
<proteinExistence type="predicted"/>
<protein>
    <recommendedName>
        <fullName evidence="3">DUF262 domain-containing protein</fullName>
    </recommendedName>
</protein>
<evidence type="ECO:0000313" key="2">
    <source>
        <dbReference type="Proteomes" id="UP001516023"/>
    </source>
</evidence>
<organism evidence="1 2">
    <name type="scientific">Cyclotella cryptica</name>
    <dbReference type="NCBI Taxonomy" id="29204"/>
    <lineage>
        <taxon>Eukaryota</taxon>
        <taxon>Sar</taxon>
        <taxon>Stramenopiles</taxon>
        <taxon>Ochrophyta</taxon>
        <taxon>Bacillariophyta</taxon>
        <taxon>Coscinodiscophyceae</taxon>
        <taxon>Thalassiosirophycidae</taxon>
        <taxon>Stephanodiscales</taxon>
        <taxon>Stephanodiscaceae</taxon>
        <taxon>Cyclotella</taxon>
    </lineage>
</organism>
<evidence type="ECO:0000313" key="1">
    <source>
        <dbReference type="EMBL" id="KAL3804201.1"/>
    </source>
</evidence>
<keyword evidence="2" id="KW-1185">Reference proteome</keyword>
<dbReference type="AlphaFoldDB" id="A0ABD3QXD4"/>
<accession>A0ABD3QXD4</accession>
<evidence type="ECO:0008006" key="3">
    <source>
        <dbReference type="Google" id="ProtNLM"/>
    </source>
</evidence>
<reference evidence="1 2" key="1">
    <citation type="journal article" date="2020" name="G3 (Bethesda)">
        <title>Improved Reference Genome for Cyclotella cryptica CCMP332, a Model for Cell Wall Morphogenesis, Salinity Adaptation, and Lipid Production in Diatoms (Bacillariophyta).</title>
        <authorList>
            <person name="Roberts W.R."/>
            <person name="Downey K.M."/>
            <person name="Ruck E.C."/>
            <person name="Traller J.C."/>
            <person name="Alverson A.J."/>
        </authorList>
    </citation>
    <scope>NUCLEOTIDE SEQUENCE [LARGE SCALE GENOMIC DNA]</scope>
    <source>
        <strain evidence="1 2">CCMP332</strain>
    </source>
</reference>
<name>A0ABD3QXD4_9STRA</name>
<dbReference type="EMBL" id="JABMIG020000009">
    <property type="protein sequence ID" value="KAL3804201.1"/>
    <property type="molecule type" value="Genomic_DNA"/>
</dbReference>
<sequence>MAATILDRMITERARSSQAKIAADERKRRGELILQNLNKAKKLTSGVMASNGIHSLRDPRFLEAYNEKRREANEKLEKNAHAKKVNIAKKIDGVKKLREKYGHENTHMFTNFSKDECSTYLQYKMQSNKDPGMPKDLQERRAWCVEWMARVSPTASPVASDDEGDDVIADGATEEEEGNSGLKQNQHSLGRLTCAQEDRGYRSCIIDGQKRFTTVSILLAWVRDAIEQRQQYGGENAAWACFELCSDPEKIKNPILEGMALLFVKLIPSFCDRRAYYFAILPAGSMVECNQFIHSAPLPVKAKRFFDKQLKDLSFQSLKELFSSVLDGFSMLHFPIDTKKGMNDGTDDLMVVYKWLAIRDATWTKPNRCEEYLSMDGTDMIRNLLLGSFSLEAEGRVFYDEYWLTLERRLDKIKSKIFSELLIKRDEEGESRIWGHRRCNVRRFSGMAREGVIGIDRWCGGMPEENG</sequence>